<evidence type="ECO:0000313" key="21">
    <source>
        <dbReference type="EMBL" id="SFS50021.1"/>
    </source>
</evidence>
<dbReference type="Pfam" id="PF02875">
    <property type="entry name" value="Mur_ligase_C"/>
    <property type="match status" value="1"/>
</dbReference>
<evidence type="ECO:0000256" key="13">
    <source>
        <dbReference type="ARBA" id="ARBA00023316"/>
    </source>
</evidence>
<comment type="catalytic activity">
    <reaction evidence="16 17 18">
        <text>UDP-N-acetyl-alpha-D-muramoyl-L-alanine + D-glutamate + ATP = UDP-N-acetyl-alpha-D-muramoyl-L-alanyl-D-glutamate + ADP + phosphate + H(+)</text>
        <dbReference type="Rhea" id="RHEA:16429"/>
        <dbReference type="ChEBI" id="CHEBI:15378"/>
        <dbReference type="ChEBI" id="CHEBI:29986"/>
        <dbReference type="ChEBI" id="CHEBI:30616"/>
        <dbReference type="ChEBI" id="CHEBI:43474"/>
        <dbReference type="ChEBI" id="CHEBI:83898"/>
        <dbReference type="ChEBI" id="CHEBI:83900"/>
        <dbReference type="ChEBI" id="CHEBI:456216"/>
        <dbReference type="EC" id="6.3.2.9"/>
    </reaction>
</comment>
<keyword evidence="17 18" id="KW-0131">Cell cycle</keyword>
<dbReference type="GO" id="GO:0005524">
    <property type="term" value="F:ATP binding"/>
    <property type="evidence" value="ECO:0007669"/>
    <property type="project" value="UniProtKB-UniRule"/>
</dbReference>
<evidence type="ECO:0000256" key="14">
    <source>
        <dbReference type="ARBA" id="ARBA00030398"/>
    </source>
</evidence>
<evidence type="ECO:0000256" key="15">
    <source>
        <dbReference type="ARBA" id="ARBA00032324"/>
    </source>
</evidence>
<dbReference type="InterPro" id="IPR005762">
    <property type="entry name" value="MurD"/>
</dbReference>
<dbReference type="InterPro" id="IPR013221">
    <property type="entry name" value="Mur_ligase_cen"/>
</dbReference>
<evidence type="ECO:0000256" key="16">
    <source>
        <dbReference type="ARBA" id="ARBA00047632"/>
    </source>
</evidence>
<dbReference type="EMBL" id="FPAA01000003">
    <property type="protein sequence ID" value="SFS50021.1"/>
    <property type="molecule type" value="Genomic_DNA"/>
</dbReference>
<keyword evidence="7 17" id="KW-0963">Cytoplasm</keyword>
<sequence>MNVLMEEWKGQTIVVLGLARSGVAVARLLFHLGAKVTVNDRKPRAESPEAEELENLGIPVICGEHPENLIHEGVDLLVKNPGIPYSASPVQQALVYGIPVVTEVEIAYRVASSPIIGITGSNGKTTTTTLVGRMLKKGKVPSVVAGNIGRALAEVAPELKANEWLVAELSSFQLKGVQTFRPRIGALLNIVPAHMDYHGDLNDYTASKEKLFSNQQPSDIAVLNWDSPECRSVAKKIKAQILWFSRHEPVDQGIYFAEGRVMVKMANDAEAWELMPVSDIHMPGVHQENGLAAAAIALAAGCPKEAIRQELATFTGVEHRLEFVGVKRGARWYNDSKATNAKATIAAIESFHEPVVLIAGGLDRGVDFRECIPAFRKLKGIVAYGEAADVLLARAKDAGIPEQEQYHARRVEEAVFAAANLVQSGDVALLSPACASWDQHTSFEERGSIFKQAVHIL</sequence>
<dbReference type="Pfam" id="PF08245">
    <property type="entry name" value="Mur_ligase_M"/>
    <property type="match status" value="1"/>
</dbReference>
<evidence type="ECO:0000256" key="10">
    <source>
        <dbReference type="ARBA" id="ARBA00022840"/>
    </source>
</evidence>
<organism evidence="21 22">
    <name type="scientific">Marininema halotolerans</name>
    <dbReference type="NCBI Taxonomy" id="1155944"/>
    <lineage>
        <taxon>Bacteria</taxon>
        <taxon>Bacillati</taxon>
        <taxon>Bacillota</taxon>
        <taxon>Bacilli</taxon>
        <taxon>Bacillales</taxon>
        <taxon>Thermoactinomycetaceae</taxon>
        <taxon>Marininema</taxon>
    </lineage>
</organism>
<evidence type="ECO:0000256" key="3">
    <source>
        <dbReference type="ARBA" id="ARBA00004752"/>
    </source>
</evidence>
<dbReference type="GO" id="GO:0008360">
    <property type="term" value="P:regulation of cell shape"/>
    <property type="evidence" value="ECO:0007669"/>
    <property type="project" value="UniProtKB-KW"/>
</dbReference>
<dbReference type="AlphaFoldDB" id="A0A1I6QC19"/>
<evidence type="ECO:0000256" key="6">
    <source>
        <dbReference type="ARBA" id="ARBA00015655"/>
    </source>
</evidence>
<evidence type="ECO:0000256" key="8">
    <source>
        <dbReference type="ARBA" id="ARBA00022598"/>
    </source>
</evidence>
<dbReference type="NCBIfam" id="TIGR01087">
    <property type="entry name" value="murD"/>
    <property type="match status" value="1"/>
</dbReference>
<evidence type="ECO:0000256" key="9">
    <source>
        <dbReference type="ARBA" id="ARBA00022741"/>
    </source>
</evidence>
<feature type="binding site" evidence="17">
    <location>
        <begin position="120"/>
        <end position="126"/>
    </location>
    <ligand>
        <name>ATP</name>
        <dbReference type="ChEBI" id="CHEBI:30616"/>
    </ligand>
</feature>
<dbReference type="InterPro" id="IPR036565">
    <property type="entry name" value="Mur-like_cat_sf"/>
</dbReference>
<dbReference type="EC" id="6.3.2.9" evidence="5 17"/>
<dbReference type="GO" id="GO:0005737">
    <property type="term" value="C:cytoplasm"/>
    <property type="evidence" value="ECO:0007669"/>
    <property type="project" value="UniProtKB-SubCell"/>
</dbReference>
<dbReference type="PANTHER" id="PTHR43692:SF1">
    <property type="entry name" value="UDP-N-ACETYLMURAMOYLALANINE--D-GLUTAMATE LIGASE"/>
    <property type="match status" value="1"/>
</dbReference>
<dbReference type="SUPFAM" id="SSF51984">
    <property type="entry name" value="MurCD N-terminal domain"/>
    <property type="match status" value="1"/>
</dbReference>
<evidence type="ECO:0000256" key="18">
    <source>
        <dbReference type="RuleBase" id="RU003664"/>
    </source>
</evidence>
<dbReference type="SUPFAM" id="SSF53623">
    <property type="entry name" value="MurD-like peptide ligases, catalytic domain"/>
    <property type="match status" value="1"/>
</dbReference>
<keyword evidence="13 17" id="KW-0961">Cell wall biogenesis/degradation</keyword>
<proteinExistence type="inferred from homology"/>
<keyword evidence="17 18" id="KW-0132">Cell division</keyword>
<evidence type="ECO:0000256" key="11">
    <source>
        <dbReference type="ARBA" id="ARBA00022960"/>
    </source>
</evidence>
<dbReference type="HAMAP" id="MF_00639">
    <property type="entry name" value="MurD"/>
    <property type="match status" value="1"/>
</dbReference>
<dbReference type="GO" id="GO:0071555">
    <property type="term" value="P:cell wall organization"/>
    <property type="evidence" value="ECO:0007669"/>
    <property type="project" value="UniProtKB-KW"/>
</dbReference>
<name>A0A1I6QC19_9BACL</name>
<keyword evidence="12 17" id="KW-0573">Peptidoglycan synthesis</keyword>
<keyword evidence="22" id="KW-1185">Reference proteome</keyword>
<dbReference type="SUPFAM" id="SSF53244">
    <property type="entry name" value="MurD-like peptide ligases, peptide-binding domain"/>
    <property type="match status" value="1"/>
</dbReference>
<dbReference type="Proteomes" id="UP000198660">
    <property type="component" value="Unassembled WGS sequence"/>
</dbReference>
<evidence type="ECO:0000259" key="20">
    <source>
        <dbReference type="Pfam" id="PF08245"/>
    </source>
</evidence>
<keyword evidence="8 17" id="KW-0436">Ligase</keyword>
<feature type="domain" description="Mur ligase C-terminal" evidence="19">
    <location>
        <begin position="319"/>
        <end position="434"/>
    </location>
</feature>
<keyword evidence="9 17" id="KW-0547">Nucleotide-binding</keyword>
<evidence type="ECO:0000256" key="17">
    <source>
        <dbReference type="HAMAP-Rule" id="MF_00639"/>
    </source>
</evidence>
<feature type="domain" description="Mur ligase central" evidence="20">
    <location>
        <begin position="118"/>
        <end position="296"/>
    </location>
</feature>
<dbReference type="Gene3D" id="3.40.1190.10">
    <property type="entry name" value="Mur-like, catalytic domain"/>
    <property type="match status" value="1"/>
</dbReference>
<dbReference type="Gene3D" id="3.40.50.720">
    <property type="entry name" value="NAD(P)-binding Rossmann-like Domain"/>
    <property type="match status" value="1"/>
</dbReference>
<accession>A0A1I6QC19</accession>
<keyword evidence="10 17" id="KW-0067">ATP-binding</keyword>
<evidence type="ECO:0000256" key="5">
    <source>
        <dbReference type="ARBA" id="ARBA00012212"/>
    </source>
</evidence>
<keyword evidence="11 17" id="KW-0133">Cell shape</keyword>
<protein>
    <recommendedName>
        <fullName evidence="6 17">UDP-N-acetylmuramoylalanine--D-glutamate ligase</fullName>
        <ecNumber evidence="5 17">6.3.2.9</ecNumber>
    </recommendedName>
    <alternativeName>
        <fullName evidence="15 17">D-glutamic acid-adding enzyme</fullName>
    </alternativeName>
    <alternativeName>
        <fullName evidence="14 17">UDP-N-acetylmuramoyl-L-alanyl-D-glutamate synthetase</fullName>
    </alternativeName>
</protein>
<comment type="subcellular location">
    <subcellularLocation>
        <location evidence="2 17 18">Cytoplasm</location>
    </subcellularLocation>
</comment>
<evidence type="ECO:0000256" key="4">
    <source>
        <dbReference type="ARBA" id="ARBA00010416"/>
    </source>
</evidence>
<dbReference type="GO" id="GO:0008764">
    <property type="term" value="F:UDP-N-acetylmuramoylalanine-D-glutamate ligase activity"/>
    <property type="evidence" value="ECO:0007669"/>
    <property type="project" value="UniProtKB-UniRule"/>
</dbReference>
<evidence type="ECO:0000256" key="7">
    <source>
        <dbReference type="ARBA" id="ARBA00022490"/>
    </source>
</evidence>
<dbReference type="Pfam" id="PF21799">
    <property type="entry name" value="MurD-like_N"/>
    <property type="match status" value="1"/>
</dbReference>
<evidence type="ECO:0000256" key="2">
    <source>
        <dbReference type="ARBA" id="ARBA00004496"/>
    </source>
</evidence>
<dbReference type="Gene3D" id="3.90.190.20">
    <property type="entry name" value="Mur ligase, C-terminal domain"/>
    <property type="match status" value="1"/>
</dbReference>
<reference evidence="22" key="1">
    <citation type="submission" date="2016-10" db="EMBL/GenBank/DDBJ databases">
        <authorList>
            <person name="Varghese N."/>
            <person name="Submissions S."/>
        </authorList>
    </citation>
    <scope>NUCLEOTIDE SEQUENCE [LARGE SCALE GENOMIC DNA]</scope>
    <source>
        <strain evidence="22">DSM 45789</strain>
    </source>
</reference>
<evidence type="ECO:0000256" key="12">
    <source>
        <dbReference type="ARBA" id="ARBA00022984"/>
    </source>
</evidence>
<dbReference type="InterPro" id="IPR004101">
    <property type="entry name" value="Mur_ligase_C"/>
</dbReference>
<dbReference type="InterPro" id="IPR036615">
    <property type="entry name" value="Mur_ligase_C_dom_sf"/>
</dbReference>
<gene>
    <name evidence="17" type="primary">murD</name>
    <name evidence="21" type="ORF">SAMN05444972_10342</name>
</gene>
<comment type="function">
    <text evidence="1 17 18">Cell wall formation. Catalyzes the addition of glutamate to the nucleotide precursor UDP-N-acetylmuramoyl-L-alanine (UMA).</text>
</comment>
<dbReference type="GO" id="GO:0009252">
    <property type="term" value="P:peptidoglycan biosynthetic process"/>
    <property type="evidence" value="ECO:0007669"/>
    <property type="project" value="UniProtKB-UniRule"/>
</dbReference>
<evidence type="ECO:0000313" key="22">
    <source>
        <dbReference type="Proteomes" id="UP000198660"/>
    </source>
</evidence>
<comment type="similarity">
    <text evidence="4 17">Belongs to the MurCDEF family.</text>
</comment>
<evidence type="ECO:0000259" key="19">
    <source>
        <dbReference type="Pfam" id="PF02875"/>
    </source>
</evidence>
<dbReference type="UniPathway" id="UPA00219"/>
<comment type="pathway">
    <text evidence="3 17 18">Cell wall biogenesis; peptidoglycan biosynthesis.</text>
</comment>
<dbReference type="GO" id="GO:0051301">
    <property type="term" value="P:cell division"/>
    <property type="evidence" value="ECO:0007669"/>
    <property type="project" value="UniProtKB-KW"/>
</dbReference>
<evidence type="ECO:0000256" key="1">
    <source>
        <dbReference type="ARBA" id="ARBA00002734"/>
    </source>
</evidence>
<dbReference type="PANTHER" id="PTHR43692">
    <property type="entry name" value="UDP-N-ACETYLMURAMOYLALANINE--D-GLUTAMATE LIGASE"/>
    <property type="match status" value="1"/>
</dbReference>